<name>A0ABQ4QLN1_9HYPH</name>
<evidence type="ECO:0000313" key="3">
    <source>
        <dbReference type="EMBL" id="GJD46118.1"/>
    </source>
</evidence>
<evidence type="ECO:0008006" key="5">
    <source>
        <dbReference type="Google" id="ProtNLM"/>
    </source>
</evidence>
<feature type="compositionally biased region" description="Polar residues" evidence="1">
    <location>
        <begin position="196"/>
        <end position="206"/>
    </location>
</feature>
<organism evidence="3 4">
    <name type="scientific">Methylobacterium cerastii</name>
    <dbReference type="NCBI Taxonomy" id="932741"/>
    <lineage>
        <taxon>Bacteria</taxon>
        <taxon>Pseudomonadati</taxon>
        <taxon>Pseudomonadota</taxon>
        <taxon>Alphaproteobacteria</taxon>
        <taxon>Hyphomicrobiales</taxon>
        <taxon>Methylobacteriaceae</taxon>
        <taxon>Methylobacterium</taxon>
    </lineage>
</organism>
<sequence>MSRLKMLCGVAALSTLGFLNTAAYAQDGGPCSDDIAKLKRELGTQVGMGAPVSQPDTGQRKGPNDGAADQTASTTGTMAKPVGNADTDRAQQDGAARATGGSPGTVGGVAGPVAAATGTGQANSVANGQIATSPADVRAQSENKPTAAVEAAKGGEPSAQASLSAEDKVSQAKTALQRATDLNAKGDQSCRDAVQQARSLMPQQGR</sequence>
<feature type="region of interest" description="Disordered" evidence="1">
    <location>
        <begin position="42"/>
        <end position="120"/>
    </location>
</feature>
<dbReference type="RefSeq" id="WP_147831707.1">
    <property type="nucleotide sequence ID" value="NZ_BPQG01000068.1"/>
</dbReference>
<accession>A0ABQ4QLN1</accession>
<evidence type="ECO:0000256" key="1">
    <source>
        <dbReference type="SAM" id="MobiDB-lite"/>
    </source>
</evidence>
<dbReference type="Proteomes" id="UP001055117">
    <property type="component" value="Unassembled WGS sequence"/>
</dbReference>
<feature type="compositionally biased region" description="Gly residues" evidence="1">
    <location>
        <begin position="101"/>
        <end position="110"/>
    </location>
</feature>
<comment type="caution">
    <text evidence="3">The sequence shown here is derived from an EMBL/GenBank/DDBJ whole genome shotgun (WGS) entry which is preliminary data.</text>
</comment>
<feature type="region of interest" description="Disordered" evidence="1">
    <location>
        <begin position="133"/>
        <end position="206"/>
    </location>
</feature>
<dbReference type="EMBL" id="BPQG01000068">
    <property type="protein sequence ID" value="GJD46118.1"/>
    <property type="molecule type" value="Genomic_DNA"/>
</dbReference>
<feature type="compositionally biased region" description="Low complexity" evidence="1">
    <location>
        <begin position="111"/>
        <end position="120"/>
    </location>
</feature>
<gene>
    <name evidence="3" type="ORF">AFCDBAGC_3998</name>
</gene>
<protein>
    <recommendedName>
        <fullName evidence="5">Exopolysaccharide production protein YjbE</fullName>
    </recommendedName>
</protein>
<evidence type="ECO:0000313" key="4">
    <source>
        <dbReference type="Proteomes" id="UP001055117"/>
    </source>
</evidence>
<reference evidence="3 4" key="1">
    <citation type="journal article" date="2021" name="Front. Microbiol.">
        <title>Comprehensive Comparative Genomics and Phenotyping of Methylobacterium Species.</title>
        <authorList>
            <person name="Alessa O."/>
            <person name="Ogura Y."/>
            <person name="Fujitani Y."/>
            <person name="Takami H."/>
            <person name="Hayashi T."/>
            <person name="Sahin N."/>
            <person name="Tani A."/>
        </authorList>
    </citation>
    <scope>NUCLEOTIDE SEQUENCE [LARGE SCALE GENOMIC DNA]</scope>
    <source>
        <strain evidence="3 4">DSM 23679</strain>
    </source>
</reference>
<keyword evidence="2" id="KW-0732">Signal</keyword>
<evidence type="ECO:0000256" key="2">
    <source>
        <dbReference type="SAM" id="SignalP"/>
    </source>
</evidence>
<feature type="chain" id="PRO_5047283008" description="Exopolysaccharide production protein YjbE" evidence="2">
    <location>
        <begin position="26"/>
        <end position="206"/>
    </location>
</feature>
<feature type="signal peptide" evidence="2">
    <location>
        <begin position="1"/>
        <end position="25"/>
    </location>
</feature>
<proteinExistence type="predicted"/>
<keyword evidence="4" id="KW-1185">Reference proteome</keyword>